<evidence type="ECO:0000256" key="1">
    <source>
        <dbReference type="ARBA" id="ARBA00004651"/>
    </source>
</evidence>
<dbReference type="PANTHER" id="PTHR33908:SF11">
    <property type="entry name" value="MEMBRANE PROTEIN"/>
    <property type="match status" value="1"/>
</dbReference>
<dbReference type="AlphaFoldDB" id="A0A2M7LL74"/>
<keyword evidence="3" id="KW-0328">Glycosyltransferase</keyword>
<evidence type="ECO:0000313" key="10">
    <source>
        <dbReference type="Proteomes" id="UP000228500"/>
    </source>
</evidence>
<dbReference type="EMBL" id="PFJH01000049">
    <property type="protein sequence ID" value="PIX68821.1"/>
    <property type="molecule type" value="Genomic_DNA"/>
</dbReference>
<feature type="transmembrane region" description="Helical" evidence="8">
    <location>
        <begin position="321"/>
        <end position="341"/>
    </location>
</feature>
<name>A0A2M7LL74_9BACT</name>
<keyword evidence="7 8" id="KW-0472">Membrane</keyword>
<sequence>MMHFLFTKTPLAYFVASFWRDEAFSYLMAKLPLHTLLWSTAQDANPPLYYLLLKVWMGFFGSSEIAIRSLSLIFFWATLYIVFLILNDVFRLSEKKSIAYLLLFIINPLLHYYAFEARMYSMMAFIATLLFYALMKHKYKLYAYTAITAMFTHYFLFIVIAFQAVFFFFSSHKTERKHFFLPLFKVSLWYIPWIILLLFAQPPVGQSFWVLTSSFRDLFLLPAIIFTGYEKGTWVIYNYLPHLSFVIIGIIAAGIYFHVFHQKKRYVTLLLGWALGIPLFIFVLSFWKPVFVPRYLIFATVGLLILLIVGIEGIKNRNIRIGAIALLVVFSFIFATAQVLLRVKAPLKNTFNSIKQQMLKTDVVYVTNEYDFHPAQYYLPSRKVYIYKKTYEELPWFVGKVLIDKGSFRTSLPIYPERAFIVNDKTYTIRSSR</sequence>
<dbReference type="GO" id="GO:0009103">
    <property type="term" value="P:lipopolysaccharide biosynthetic process"/>
    <property type="evidence" value="ECO:0007669"/>
    <property type="project" value="UniProtKB-ARBA"/>
</dbReference>
<feature type="transmembrane region" description="Helical" evidence="8">
    <location>
        <begin position="142"/>
        <end position="167"/>
    </location>
</feature>
<dbReference type="GO" id="GO:0016763">
    <property type="term" value="F:pentosyltransferase activity"/>
    <property type="evidence" value="ECO:0007669"/>
    <property type="project" value="TreeGrafter"/>
</dbReference>
<feature type="transmembrane region" description="Helical" evidence="8">
    <location>
        <begin position="207"/>
        <end position="227"/>
    </location>
</feature>
<evidence type="ECO:0000256" key="2">
    <source>
        <dbReference type="ARBA" id="ARBA00022475"/>
    </source>
</evidence>
<evidence type="ECO:0000256" key="5">
    <source>
        <dbReference type="ARBA" id="ARBA00022692"/>
    </source>
</evidence>
<feature type="transmembrane region" description="Helical" evidence="8">
    <location>
        <begin position="293"/>
        <end position="314"/>
    </location>
</feature>
<evidence type="ECO:0000313" key="9">
    <source>
        <dbReference type="EMBL" id="PIX68821.1"/>
    </source>
</evidence>
<dbReference type="GO" id="GO:0005886">
    <property type="term" value="C:plasma membrane"/>
    <property type="evidence" value="ECO:0007669"/>
    <property type="project" value="UniProtKB-SubCell"/>
</dbReference>
<evidence type="ECO:0000256" key="8">
    <source>
        <dbReference type="SAM" id="Phobius"/>
    </source>
</evidence>
<feature type="transmembrane region" description="Helical" evidence="8">
    <location>
        <begin position="98"/>
        <end position="114"/>
    </location>
</feature>
<comment type="caution">
    <text evidence="9">The sequence shown here is derived from an EMBL/GenBank/DDBJ whole genome shotgun (WGS) entry which is preliminary data.</text>
</comment>
<evidence type="ECO:0000256" key="7">
    <source>
        <dbReference type="ARBA" id="ARBA00023136"/>
    </source>
</evidence>
<protein>
    <recommendedName>
        <fullName evidence="11">Glycosyltransferase RgtA/B/C/D-like domain-containing protein</fullName>
    </recommendedName>
</protein>
<reference evidence="10" key="1">
    <citation type="submission" date="2017-09" db="EMBL/GenBank/DDBJ databases">
        <title>Depth-based differentiation of microbial function through sediment-hosted aquifers and enrichment of novel symbionts in the deep terrestrial subsurface.</title>
        <authorList>
            <person name="Probst A.J."/>
            <person name="Ladd B."/>
            <person name="Jarett J.K."/>
            <person name="Geller-Mcgrath D.E."/>
            <person name="Sieber C.M.K."/>
            <person name="Emerson J.B."/>
            <person name="Anantharaman K."/>
            <person name="Thomas B.C."/>
            <person name="Malmstrom R."/>
            <person name="Stieglmeier M."/>
            <person name="Klingl A."/>
            <person name="Woyke T."/>
            <person name="Ryan C.M."/>
            <person name="Banfield J.F."/>
        </authorList>
    </citation>
    <scope>NUCLEOTIDE SEQUENCE [LARGE SCALE GENOMIC DNA]</scope>
</reference>
<proteinExistence type="predicted"/>
<keyword evidence="4" id="KW-0808">Transferase</keyword>
<evidence type="ECO:0008006" key="11">
    <source>
        <dbReference type="Google" id="ProtNLM"/>
    </source>
</evidence>
<feature type="transmembrane region" description="Helical" evidence="8">
    <location>
        <begin position="266"/>
        <end position="287"/>
    </location>
</feature>
<gene>
    <name evidence="9" type="ORF">COZ40_01240</name>
</gene>
<feature type="transmembrane region" description="Helical" evidence="8">
    <location>
        <begin position="65"/>
        <end position="86"/>
    </location>
</feature>
<feature type="transmembrane region" description="Helical" evidence="8">
    <location>
        <begin position="120"/>
        <end position="135"/>
    </location>
</feature>
<dbReference type="Proteomes" id="UP000228500">
    <property type="component" value="Unassembled WGS sequence"/>
</dbReference>
<feature type="transmembrane region" description="Helical" evidence="8">
    <location>
        <begin position="239"/>
        <end position="259"/>
    </location>
</feature>
<evidence type="ECO:0000256" key="6">
    <source>
        <dbReference type="ARBA" id="ARBA00022989"/>
    </source>
</evidence>
<organism evidence="9 10">
    <name type="scientific">Candidatus Roizmanbacteria bacterium CG_4_10_14_3_um_filter_39_13</name>
    <dbReference type="NCBI Taxonomy" id="1974831"/>
    <lineage>
        <taxon>Bacteria</taxon>
        <taxon>Candidatus Roizmaniibacteriota</taxon>
    </lineage>
</organism>
<accession>A0A2M7LL74</accession>
<evidence type="ECO:0000256" key="3">
    <source>
        <dbReference type="ARBA" id="ARBA00022676"/>
    </source>
</evidence>
<dbReference type="InterPro" id="IPR050297">
    <property type="entry name" value="LipidA_mod_glycosyltrf_83"/>
</dbReference>
<dbReference type="PANTHER" id="PTHR33908">
    <property type="entry name" value="MANNOSYLTRANSFERASE YKCB-RELATED"/>
    <property type="match status" value="1"/>
</dbReference>
<comment type="subcellular location">
    <subcellularLocation>
        <location evidence="1">Cell membrane</location>
        <topology evidence="1">Multi-pass membrane protein</topology>
    </subcellularLocation>
</comment>
<keyword evidence="6 8" id="KW-1133">Transmembrane helix</keyword>
<evidence type="ECO:0000256" key="4">
    <source>
        <dbReference type="ARBA" id="ARBA00022679"/>
    </source>
</evidence>
<feature type="transmembrane region" description="Helical" evidence="8">
    <location>
        <begin position="179"/>
        <end position="200"/>
    </location>
</feature>
<keyword evidence="5 8" id="KW-0812">Transmembrane</keyword>
<keyword evidence="2" id="KW-1003">Cell membrane</keyword>